<protein>
    <submittedName>
        <fullName evidence="1">Translesion DNA synthesis-associated protein ImuA</fullName>
    </submittedName>
</protein>
<dbReference type="InterPro" id="IPR027417">
    <property type="entry name" value="P-loop_NTPase"/>
</dbReference>
<dbReference type="Gene3D" id="3.40.50.300">
    <property type="entry name" value="P-loop containing nucleotide triphosphate hydrolases"/>
    <property type="match status" value="1"/>
</dbReference>
<name>A0A6N8FEJ9_9GAMM</name>
<proteinExistence type="predicted"/>
<organism evidence="1 2">
    <name type="scientific">Psychrosphaera haliotis</name>
    <dbReference type="NCBI Taxonomy" id="555083"/>
    <lineage>
        <taxon>Bacteria</taxon>
        <taxon>Pseudomonadati</taxon>
        <taxon>Pseudomonadota</taxon>
        <taxon>Gammaproteobacteria</taxon>
        <taxon>Alteromonadales</taxon>
        <taxon>Pseudoalteromonadaceae</taxon>
        <taxon>Psychrosphaera</taxon>
    </lineage>
</organism>
<gene>
    <name evidence="1" type="primary">imuA</name>
    <name evidence="1" type="ORF">GNP35_13520</name>
</gene>
<accession>A0A6N8FEJ9</accession>
<reference evidence="1 2" key="1">
    <citation type="submission" date="2019-11" db="EMBL/GenBank/DDBJ databases">
        <title>P. haliotis isolates from Z. marina roots.</title>
        <authorList>
            <person name="Cohen M."/>
            <person name="Jospin G."/>
            <person name="Eisen J.A."/>
            <person name="Coil D.A."/>
        </authorList>
    </citation>
    <scope>NUCLEOTIDE SEQUENCE [LARGE SCALE GENOMIC DNA]</scope>
    <source>
        <strain evidence="1 2">UCD-MCMsp1aY</strain>
    </source>
</reference>
<keyword evidence="2" id="KW-1185">Reference proteome</keyword>
<dbReference type="NCBIfam" id="NF033429">
    <property type="entry name" value="ImuA_translesion"/>
    <property type="match status" value="1"/>
</dbReference>
<dbReference type="Proteomes" id="UP000439994">
    <property type="component" value="Unassembled WGS sequence"/>
</dbReference>
<dbReference type="InterPro" id="IPR047610">
    <property type="entry name" value="ImuA_translesion"/>
</dbReference>
<sequence length="238" mass="26286">MLELNEYQNKGLVWYGCKNNDHIAKAKTHYDELDNRLHGGFPTSGIIEVKSMLGIGELRLILPFLADQQGNQKAECVFIAPPIQLNAEFLIANGLELSQTLIIPAYDPVEALWAAEQCLNSGCCSTVVLWQAELSIKQVRRLMLACEQGASSLILIRNSQAKSKGTRFLSLPSALSLSLHAHPMGIKVKIDKQKGGIGSSPFIINMTERWQDFTITNSEQATSREPSNVLAFPNIVNH</sequence>
<comment type="caution">
    <text evidence="1">The sequence shown here is derived from an EMBL/GenBank/DDBJ whole genome shotgun (WGS) entry which is preliminary data.</text>
</comment>
<evidence type="ECO:0000313" key="1">
    <source>
        <dbReference type="EMBL" id="MUH73410.1"/>
    </source>
</evidence>
<dbReference type="RefSeq" id="WP_155696664.1">
    <property type="nucleotide sequence ID" value="NZ_WOCD01000005.1"/>
</dbReference>
<dbReference type="OrthoDB" id="9811176at2"/>
<dbReference type="SUPFAM" id="SSF52540">
    <property type="entry name" value="P-loop containing nucleoside triphosphate hydrolases"/>
    <property type="match status" value="1"/>
</dbReference>
<dbReference type="InterPro" id="IPR017166">
    <property type="entry name" value="UCP037290"/>
</dbReference>
<dbReference type="EMBL" id="WOCD01000005">
    <property type="protein sequence ID" value="MUH73410.1"/>
    <property type="molecule type" value="Genomic_DNA"/>
</dbReference>
<evidence type="ECO:0000313" key="2">
    <source>
        <dbReference type="Proteomes" id="UP000439994"/>
    </source>
</evidence>
<dbReference type="PIRSF" id="PIRSF037290">
    <property type="entry name" value="UCP037290"/>
    <property type="match status" value="1"/>
</dbReference>
<dbReference type="AlphaFoldDB" id="A0A6N8FEJ9"/>